<keyword evidence="4" id="KW-1185">Reference proteome</keyword>
<evidence type="ECO:0000259" key="2">
    <source>
        <dbReference type="Pfam" id="PF25484"/>
    </source>
</evidence>
<feature type="chain" id="PRO_5040124854" description="DUF7907 domain-containing protein" evidence="1">
    <location>
        <begin position="19"/>
        <end position="231"/>
    </location>
</feature>
<proteinExistence type="predicted"/>
<dbReference type="GeneID" id="70238446"/>
<dbReference type="AlphaFoldDB" id="A0A9P8NYN4"/>
<feature type="signal peptide" evidence="1">
    <location>
        <begin position="1"/>
        <end position="18"/>
    </location>
</feature>
<gene>
    <name evidence="3" type="ORF">OGAPHI_006482</name>
</gene>
<feature type="domain" description="DUF7907" evidence="2">
    <location>
        <begin position="27"/>
        <end position="152"/>
    </location>
</feature>
<dbReference type="Proteomes" id="UP000769157">
    <property type="component" value="Unassembled WGS sequence"/>
</dbReference>
<comment type="caution">
    <text evidence="3">The sequence shown here is derived from an EMBL/GenBank/DDBJ whole genome shotgun (WGS) entry which is preliminary data.</text>
</comment>
<dbReference type="RefSeq" id="XP_046058745.1">
    <property type="nucleotide sequence ID" value="XM_046207772.1"/>
</dbReference>
<protein>
    <recommendedName>
        <fullName evidence="2">DUF7907 domain-containing protein</fullName>
    </recommendedName>
</protein>
<dbReference type="OrthoDB" id="4018368at2759"/>
<dbReference type="EMBL" id="JAEUBE010000439">
    <property type="protein sequence ID" value="KAH3661632.1"/>
    <property type="molecule type" value="Genomic_DNA"/>
</dbReference>
<dbReference type="InterPro" id="IPR057229">
    <property type="entry name" value="DUF7907"/>
</dbReference>
<accession>A0A9P8NYN4</accession>
<reference evidence="3" key="1">
    <citation type="journal article" date="2021" name="Open Biol.">
        <title>Shared evolutionary footprints suggest mitochondrial oxidative damage underlies multiple complex I losses in fungi.</title>
        <authorList>
            <person name="Schikora-Tamarit M.A."/>
            <person name="Marcet-Houben M."/>
            <person name="Nosek J."/>
            <person name="Gabaldon T."/>
        </authorList>
    </citation>
    <scope>NUCLEOTIDE SEQUENCE</scope>
    <source>
        <strain evidence="3">CBS6075</strain>
    </source>
</reference>
<evidence type="ECO:0000256" key="1">
    <source>
        <dbReference type="SAM" id="SignalP"/>
    </source>
</evidence>
<evidence type="ECO:0000313" key="4">
    <source>
        <dbReference type="Proteomes" id="UP000769157"/>
    </source>
</evidence>
<name>A0A9P8NYN4_9ASCO</name>
<organism evidence="3 4">
    <name type="scientific">Ogataea philodendri</name>
    <dbReference type="NCBI Taxonomy" id="1378263"/>
    <lineage>
        <taxon>Eukaryota</taxon>
        <taxon>Fungi</taxon>
        <taxon>Dikarya</taxon>
        <taxon>Ascomycota</taxon>
        <taxon>Saccharomycotina</taxon>
        <taxon>Pichiomycetes</taxon>
        <taxon>Pichiales</taxon>
        <taxon>Pichiaceae</taxon>
        <taxon>Ogataea</taxon>
    </lineage>
</organism>
<evidence type="ECO:0000313" key="3">
    <source>
        <dbReference type="EMBL" id="KAH3661632.1"/>
    </source>
</evidence>
<keyword evidence="1" id="KW-0732">Signal</keyword>
<sequence length="231" mass="23544">MKFSSSLALAATAAIAMADQVSLWTKSSNADVDGKALSALHEGAGFSYVFLADSDSTLNFSYDATNKTLSSDQFGQYPATFGVVSSYVSVGVISDPVTFTFTNDGTLQANGSSNGFYACKNTNDPYNWSQSSWELMFYSDGAAASGCESVTITKGKGSSGGSSSSAVTVSSATTTFSTQSLTTCPVCTSTSSANNGTTSSSVTTFEDGAWHAASANFGLLGGLVVLAGLAL</sequence>
<dbReference type="Pfam" id="PF25484">
    <property type="entry name" value="DUF7907"/>
    <property type="match status" value="1"/>
</dbReference>
<reference evidence="3" key="2">
    <citation type="submission" date="2021-01" db="EMBL/GenBank/DDBJ databases">
        <authorList>
            <person name="Schikora-Tamarit M.A."/>
        </authorList>
    </citation>
    <scope>NUCLEOTIDE SEQUENCE</scope>
    <source>
        <strain evidence="3">CBS6075</strain>
    </source>
</reference>